<gene>
    <name evidence="1" type="ORF">B5P45_09655</name>
</gene>
<dbReference type="RefSeq" id="WP_100002111.1">
    <property type="nucleotide sequence ID" value="NZ_CP017941.1"/>
</dbReference>
<reference evidence="1 2" key="1">
    <citation type="journal article" date="2017" name="Int J Environ Stud">
        <title>Does the Miocene-Pliocene relict legume Oxytropis triphylla form nitrogen-fixing nodules with a combination of bacterial strains?</title>
        <authorList>
            <person name="Safronova V."/>
            <person name="Belimov A."/>
            <person name="Sazanova A."/>
            <person name="Kuznetsova I."/>
            <person name="Popova J."/>
            <person name="Andronov E."/>
            <person name="Verkhozina A."/>
            <person name="Tikhonovich I."/>
        </authorList>
    </citation>
    <scope>NUCLEOTIDE SEQUENCE [LARGE SCALE GENOMIC DNA]</scope>
    <source>
        <strain evidence="1 2">Tri-38</strain>
    </source>
</reference>
<dbReference type="Proteomes" id="UP000232163">
    <property type="component" value="Unassembled WGS sequence"/>
</dbReference>
<sequence>MAAQHVKEIDAAIKELIFSRRQEILQIAQNGANPGPLKNLVDIQTAIDALYRAREQEGAHS</sequence>
<dbReference type="EMBL" id="MZMT01000024">
    <property type="protein sequence ID" value="PIO45058.1"/>
    <property type="molecule type" value="Genomic_DNA"/>
</dbReference>
<protein>
    <submittedName>
        <fullName evidence="1">Uncharacterized protein</fullName>
    </submittedName>
</protein>
<dbReference type="KEGG" id="pht:BLM14_22335"/>
<dbReference type="AlphaFoldDB" id="A0A2N9VZZ0"/>
<organism evidence="1 2">
    <name type="scientific">Phyllobacterium zundukense</name>
    <dbReference type="NCBI Taxonomy" id="1867719"/>
    <lineage>
        <taxon>Bacteria</taxon>
        <taxon>Pseudomonadati</taxon>
        <taxon>Pseudomonadota</taxon>
        <taxon>Alphaproteobacteria</taxon>
        <taxon>Hyphomicrobiales</taxon>
        <taxon>Phyllobacteriaceae</taxon>
        <taxon>Phyllobacterium</taxon>
    </lineage>
</organism>
<keyword evidence="2" id="KW-1185">Reference proteome</keyword>
<comment type="caution">
    <text evidence="1">The sequence shown here is derived from an EMBL/GenBank/DDBJ whole genome shotgun (WGS) entry which is preliminary data.</text>
</comment>
<dbReference type="OrthoDB" id="8116348at2"/>
<evidence type="ECO:0000313" key="1">
    <source>
        <dbReference type="EMBL" id="PIO45058.1"/>
    </source>
</evidence>
<accession>A0A2N9VZZ0</accession>
<name>A0A2N9VZZ0_9HYPH</name>
<proteinExistence type="predicted"/>
<evidence type="ECO:0000313" key="2">
    <source>
        <dbReference type="Proteomes" id="UP000232163"/>
    </source>
</evidence>